<dbReference type="GO" id="GO:0005737">
    <property type="term" value="C:cytoplasm"/>
    <property type="evidence" value="ECO:0007669"/>
    <property type="project" value="TreeGrafter"/>
</dbReference>
<evidence type="ECO:0000256" key="5">
    <source>
        <dbReference type="PIRSR" id="PIRSR604574-2"/>
    </source>
</evidence>
<evidence type="ECO:0000313" key="8">
    <source>
        <dbReference type="EMBL" id="KAF2847511.1"/>
    </source>
</evidence>
<evidence type="ECO:0000313" key="9">
    <source>
        <dbReference type="Proteomes" id="UP000799423"/>
    </source>
</evidence>
<comment type="cofactor">
    <cofactor evidence="5">
        <name>Fe(2+)</name>
        <dbReference type="ChEBI" id="CHEBI:29033"/>
    </cofactor>
    <text evidence="5">Binds 1 Fe(2+) ion per subunit.</text>
</comment>
<dbReference type="GO" id="GO:0051213">
    <property type="term" value="F:dioxygenase activity"/>
    <property type="evidence" value="ECO:0007669"/>
    <property type="project" value="UniProtKB-KW"/>
</dbReference>
<dbReference type="EMBL" id="MU006325">
    <property type="protein sequence ID" value="KAF2847511.1"/>
    <property type="molecule type" value="Genomic_DNA"/>
</dbReference>
<dbReference type="Pfam" id="PF13532">
    <property type="entry name" value="2OG-FeII_Oxy_2"/>
    <property type="match status" value="1"/>
</dbReference>
<keyword evidence="3" id="KW-0560">Oxidoreductase</keyword>
<dbReference type="GO" id="GO:0005634">
    <property type="term" value="C:nucleus"/>
    <property type="evidence" value="ECO:0007669"/>
    <property type="project" value="TreeGrafter"/>
</dbReference>
<evidence type="ECO:0000259" key="7">
    <source>
        <dbReference type="Pfam" id="PF13532"/>
    </source>
</evidence>
<dbReference type="Proteomes" id="UP000799423">
    <property type="component" value="Unassembled WGS sequence"/>
</dbReference>
<dbReference type="OrthoDB" id="6614653at2759"/>
<dbReference type="PANTHER" id="PTHR16557:SF2">
    <property type="entry name" value="NUCLEIC ACID DIOXYGENASE ALKBH1"/>
    <property type="match status" value="1"/>
</dbReference>
<feature type="binding site" evidence="5">
    <location>
        <position position="245"/>
    </location>
    <ligand>
        <name>Fe cation</name>
        <dbReference type="ChEBI" id="CHEBI:24875"/>
        <note>catalytic</note>
    </ligand>
</feature>
<sequence>MEGLDPHQRPPVGIKAVYKKYQKMKLKELDQDSDIVDLPQDGELPSNSKIRVVRQIQREELRTAFQAFAGDDAPPFEDVDQLSTIRVYEHEDMPGLHIIPSLLPPSTQLTFLSRLLHRDLSNPTHLTNIHTHYTLTYPPSSPSSPKPTQQPPSFFTYPPSKPHPIANPLSPTIHRALPISPLLNKKLRWTTLGGQYDWTLKRYPSTPPPPFPNDTKALLETLFPQTRAEAAIVNLYSPGDTLSLHRDVAEQCGNGLIGVGRCGVYGWFVAICVAWCTADCGGDVSRVFGGLAGG</sequence>
<evidence type="ECO:0000256" key="6">
    <source>
        <dbReference type="SAM" id="MobiDB-lite"/>
    </source>
</evidence>
<dbReference type="Gene3D" id="2.60.120.590">
    <property type="entry name" value="Alpha-ketoglutarate-dependent dioxygenase AlkB-like"/>
    <property type="match status" value="1"/>
</dbReference>
<dbReference type="SUPFAM" id="SSF51197">
    <property type="entry name" value="Clavaminate synthase-like"/>
    <property type="match status" value="1"/>
</dbReference>
<gene>
    <name evidence="8" type="ORF">T440DRAFT_456375</name>
</gene>
<organism evidence="8 9">
    <name type="scientific">Plenodomus tracheiphilus IPT5</name>
    <dbReference type="NCBI Taxonomy" id="1408161"/>
    <lineage>
        <taxon>Eukaryota</taxon>
        <taxon>Fungi</taxon>
        <taxon>Dikarya</taxon>
        <taxon>Ascomycota</taxon>
        <taxon>Pezizomycotina</taxon>
        <taxon>Dothideomycetes</taxon>
        <taxon>Pleosporomycetidae</taxon>
        <taxon>Pleosporales</taxon>
        <taxon>Pleosporineae</taxon>
        <taxon>Leptosphaeriaceae</taxon>
        <taxon>Plenodomus</taxon>
    </lineage>
</organism>
<name>A0A6A7AW33_9PLEO</name>
<dbReference type="AlphaFoldDB" id="A0A6A7AW33"/>
<dbReference type="InterPro" id="IPR037151">
    <property type="entry name" value="AlkB-like_sf"/>
</dbReference>
<proteinExistence type="predicted"/>
<dbReference type="PANTHER" id="PTHR16557">
    <property type="entry name" value="ALKYLATED DNA REPAIR PROTEIN ALKB-RELATED"/>
    <property type="match status" value="1"/>
</dbReference>
<evidence type="ECO:0000256" key="4">
    <source>
        <dbReference type="ARBA" id="ARBA00023004"/>
    </source>
</evidence>
<accession>A0A6A7AW33</accession>
<protein>
    <submittedName>
        <fullName evidence="8">Oxidoreductase domain-containing protein</fullName>
    </submittedName>
</protein>
<evidence type="ECO:0000256" key="3">
    <source>
        <dbReference type="ARBA" id="ARBA00023002"/>
    </source>
</evidence>
<feature type="domain" description="Alpha-ketoglutarate-dependent dioxygenase AlkB-like" evidence="7">
    <location>
        <begin position="182"/>
        <end position="251"/>
    </location>
</feature>
<keyword evidence="1 5" id="KW-0479">Metal-binding</keyword>
<keyword evidence="9" id="KW-1185">Reference proteome</keyword>
<keyword evidence="4 5" id="KW-0408">Iron</keyword>
<dbReference type="GO" id="GO:0046872">
    <property type="term" value="F:metal ion binding"/>
    <property type="evidence" value="ECO:0007669"/>
    <property type="project" value="UniProtKB-KW"/>
</dbReference>
<feature type="compositionally biased region" description="Pro residues" evidence="6">
    <location>
        <begin position="139"/>
        <end position="150"/>
    </location>
</feature>
<dbReference type="InterPro" id="IPR027450">
    <property type="entry name" value="AlkB-like"/>
</dbReference>
<evidence type="ECO:0000256" key="1">
    <source>
        <dbReference type="ARBA" id="ARBA00022723"/>
    </source>
</evidence>
<dbReference type="InterPro" id="IPR004574">
    <property type="entry name" value="Alkb"/>
</dbReference>
<keyword evidence="2" id="KW-0223">Dioxygenase</keyword>
<evidence type="ECO:0000256" key="2">
    <source>
        <dbReference type="ARBA" id="ARBA00022964"/>
    </source>
</evidence>
<feature type="region of interest" description="Disordered" evidence="6">
    <location>
        <begin position="137"/>
        <end position="161"/>
    </location>
</feature>
<feature type="binding site" evidence="5">
    <location>
        <position position="247"/>
    </location>
    <ligand>
        <name>Fe cation</name>
        <dbReference type="ChEBI" id="CHEBI:24875"/>
        <note>catalytic</note>
    </ligand>
</feature>
<reference evidence="8" key="1">
    <citation type="submission" date="2020-01" db="EMBL/GenBank/DDBJ databases">
        <authorList>
            <consortium name="DOE Joint Genome Institute"/>
            <person name="Haridas S."/>
            <person name="Albert R."/>
            <person name="Binder M."/>
            <person name="Bloem J."/>
            <person name="Labutti K."/>
            <person name="Salamov A."/>
            <person name="Andreopoulos B."/>
            <person name="Baker S.E."/>
            <person name="Barry K."/>
            <person name="Bills G."/>
            <person name="Bluhm B.H."/>
            <person name="Cannon C."/>
            <person name="Castanera R."/>
            <person name="Culley D.E."/>
            <person name="Daum C."/>
            <person name="Ezra D."/>
            <person name="Gonzalez J.B."/>
            <person name="Henrissat B."/>
            <person name="Kuo A."/>
            <person name="Liang C."/>
            <person name="Lipzen A."/>
            <person name="Lutzoni F."/>
            <person name="Magnuson J."/>
            <person name="Mondo S."/>
            <person name="Nolan M."/>
            <person name="Ohm R."/>
            <person name="Pangilinan J."/>
            <person name="Park H.-J."/>
            <person name="Ramirez L."/>
            <person name="Alfaro M."/>
            <person name="Sun H."/>
            <person name="Tritt A."/>
            <person name="Yoshinaga Y."/>
            <person name="Zwiers L.-H."/>
            <person name="Turgeon B.G."/>
            <person name="Goodwin S.B."/>
            <person name="Spatafora J.W."/>
            <person name="Crous P.W."/>
            <person name="Grigoriev I.V."/>
        </authorList>
    </citation>
    <scope>NUCLEOTIDE SEQUENCE</scope>
    <source>
        <strain evidence="8">IPT5</strain>
    </source>
</reference>